<reference evidence="2" key="2">
    <citation type="journal article" date="2015" name="Fish Shellfish Immunol.">
        <title>Early steps in the European eel (Anguilla anguilla)-Vibrio vulnificus interaction in the gills: Role of the RtxA13 toxin.</title>
        <authorList>
            <person name="Callol A."/>
            <person name="Pajuelo D."/>
            <person name="Ebbesson L."/>
            <person name="Teles M."/>
            <person name="MacKenzie S."/>
            <person name="Amaro C."/>
        </authorList>
    </citation>
    <scope>NUCLEOTIDE SEQUENCE</scope>
</reference>
<evidence type="ECO:0000313" key="2">
    <source>
        <dbReference type="EMBL" id="JAH89207.1"/>
    </source>
</evidence>
<evidence type="ECO:0000256" key="1">
    <source>
        <dbReference type="SAM" id="Phobius"/>
    </source>
</evidence>
<organism evidence="2">
    <name type="scientific">Anguilla anguilla</name>
    <name type="common">European freshwater eel</name>
    <name type="synonym">Muraena anguilla</name>
    <dbReference type="NCBI Taxonomy" id="7936"/>
    <lineage>
        <taxon>Eukaryota</taxon>
        <taxon>Metazoa</taxon>
        <taxon>Chordata</taxon>
        <taxon>Craniata</taxon>
        <taxon>Vertebrata</taxon>
        <taxon>Euteleostomi</taxon>
        <taxon>Actinopterygii</taxon>
        <taxon>Neopterygii</taxon>
        <taxon>Teleostei</taxon>
        <taxon>Anguilliformes</taxon>
        <taxon>Anguillidae</taxon>
        <taxon>Anguilla</taxon>
    </lineage>
</organism>
<protein>
    <submittedName>
        <fullName evidence="2">Uncharacterized protein</fullName>
    </submittedName>
</protein>
<proteinExistence type="predicted"/>
<keyword evidence="1" id="KW-0472">Membrane</keyword>
<name>A0A0E9WFR3_ANGAN</name>
<feature type="transmembrane region" description="Helical" evidence="1">
    <location>
        <begin position="15"/>
        <end position="34"/>
    </location>
</feature>
<accession>A0A0E9WFR3</accession>
<sequence length="41" mass="4617">MASVIFLFLSTSNTIYILNIFELFTMVATGGCFLERSHESI</sequence>
<keyword evidence="1" id="KW-1133">Transmembrane helix</keyword>
<dbReference type="EMBL" id="GBXM01019370">
    <property type="protein sequence ID" value="JAH89207.1"/>
    <property type="molecule type" value="Transcribed_RNA"/>
</dbReference>
<dbReference type="AlphaFoldDB" id="A0A0E9WFR3"/>
<keyword evidence="1" id="KW-0812">Transmembrane</keyword>
<reference evidence="2" key="1">
    <citation type="submission" date="2014-11" db="EMBL/GenBank/DDBJ databases">
        <authorList>
            <person name="Amaro Gonzalez C."/>
        </authorList>
    </citation>
    <scope>NUCLEOTIDE SEQUENCE</scope>
</reference>